<evidence type="ECO:0000256" key="3">
    <source>
        <dbReference type="SAM" id="MobiDB-lite"/>
    </source>
</evidence>
<keyword evidence="6" id="KW-1185">Reference proteome</keyword>
<dbReference type="GO" id="GO:0016462">
    <property type="term" value="F:pyrophosphatase activity"/>
    <property type="evidence" value="ECO:0007669"/>
    <property type="project" value="TreeGrafter"/>
</dbReference>
<feature type="domain" description="Ppx/GppA phosphatase N-terminal" evidence="4">
    <location>
        <begin position="2"/>
        <end position="153"/>
    </location>
</feature>
<gene>
    <name evidence="5" type="ORF">HMPREF9336_04374</name>
</gene>
<dbReference type="AlphaFoldDB" id="U1M2B0"/>
<evidence type="ECO:0000256" key="2">
    <source>
        <dbReference type="ARBA" id="ARBA00022801"/>
    </source>
</evidence>
<reference evidence="5 6" key="1">
    <citation type="journal article" date="2011" name="Stand. Genomic Sci.">
        <title>High quality draft genome sequence of Segniliparus rugosus CDC 945(T)= (ATCC BAA-974(T)).</title>
        <authorList>
            <person name="Earl A.M."/>
            <person name="Desjardins C.A."/>
            <person name="Fitzgerald M.G."/>
            <person name="Arachchi H.M."/>
            <person name="Zeng Q."/>
            <person name="Mehta T."/>
            <person name="Griggs A."/>
            <person name="Birren B.W."/>
            <person name="Toney N.C."/>
            <person name="Carr J."/>
            <person name="Posey J."/>
            <person name="Butler W.R."/>
        </authorList>
    </citation>
    <scope>NUCLEOTIDE SEQUENCE [LARGE SCALE GENOMIC DNA]</scope>
    <source>
        <strain evidence="6">ATCC BAA-974 / DSM 45345 / CCUG 50838 / CIP 108380 / JCM 13579 / CDC 945</strain>
    </source>
</reference>
<organism evidence="5 6">
    <name type="scientific">Segniliparus rugosus (strain ATCC BAA-974 / DSM 45345 / CCUG 50838 / CIP 108380 / JCM 13579 / CDC 945)</name>
    <dbReference type="NCBI Taxonomy" id="679197"/>
    <lineage>
        <taxon>Bacteria</taxon>
        <taxon>Bacillati</taxon>
        <taxon>Actinomycetota</taxon>
        <taxon>Actinomycetes</taxon>
        <taxon>Mycobacteriales</taxon>
        <taxon>Segniliparaceae</taxon>
        <taxon>Segniliparus</taxon>
    </lineage>
</organism>
<dbReference type="Proteomes" id="UP000004816">
    <property type="component" value="Unassembled WGS sequence"/>
</dbReference>
<dbReference type="Gene3D" id="3.30.420.150">
    <property type="entry name" value="Exopolyphosphatase. Domain 2"/>
    <property type="match status" value="1"/>
</dbReference>
<dbReference type="EMBL" id="ACZI02000003">
    <property type="protein sequence ID" value="ERG69230.1"/>
    <property type="molecule type" value="Genomic_DNA"/>
</dbReference>
<sequence>MVESLPLGAGRVTRHWGAGDPPTPAQVSRLREWLEAQIAPTARRFSQFDPADLAVASSKTFRSLARLTGAAPSSAGPLVRRSLSLQALRQLTAFISRMSSSDLATLDGVSSDRAHQLVAGAIVAETAMRAFGVQSLEICPWALREGVILRRLDAEIHPVFLPDPDAAPLVSK</sequence>
<dbReference type="PANTHER" id="PTHR30005">
    <property type="entry name" value="EXOPOLYPHOSPHATASE"/>
    <property type="match status" value="1"/>
</dbReference>
<accession>U1M2B0</accession>
<proteinExistence type="inferred from homology"/>
<comment type="caution">
    <text evidence="5">The sequence shown here is derived from an EMBL/GenBank/DDBJ whole genome shotgun (WGS) entry which is preliminary data.</text>
</comment>
<feature type="region of interest" description="Disordered" evidence="3">
    <location>
        <begin position="1"/>
        <end position="24"/>
    </location>
</feature>
<dbReference type="eggNOG" id="COG0248">
    <property type="taxonomic scope" value="Bacteria"/>
</dbReference>
<dbReference type="InterPro" id="IPR043129">
    <property type="entry name" value="ATPase_NBD"/>
</dbReference>
<keyword evidence="2" id="KW-0378">Hydrolase</keyword>
<comment type="similarity">
    <text evidence="1">Belongs to the GppA/Ppx family.</text>
</comment>
<evidence type="ECO:0000256" key="1">
    <source>
        <dbReference type="ARBA" id="ARBA00007125"/>
    </source>
</evidence>
<dbReference type="InterPro" id="IPR050273">
    <property type="entry name" value="GppA/Ppx_hydrolase"/>
</dbReference>
<name>U1M2B0_SEGRC</name>
<dbReference type="HOGENOM" id="CLU_133852_0_0_11"/>
<evidence type="ECO:0000313" key="5">
    <source>
        <dbReference type="EMBL" id="ERG69230.1"/>
    </source>
</evidence>
<dbReference type="Pfam" id="PF02541">
    <property type="entry name" value="Ppx-GppA"/>
    <property type="match status" value="1"/>
</dbReference>
<dbReference type="InterPro" id="IPR003695">
    <property type="entry name" value="Ppx_GppA_N"/>
</dbReference>
<evidence type="ECO:0000259" key="4">
    <source>
        <dbReference type="Pfam" id="PF02541"/>
    </source>
</evidence>
<dbReference type="SUPFAM" id="SSF53067">
    <property type="entry name" value="Actin-like ATPase domain"/>
    <property type="match status" value="1"/>
</dbReference>
<dbReference type="PANTHER" id="PTHR30005:SF0">
    <property type="entry name" value="RETROGRADE REGULATION PROTEIN 2"/>
    <property type="match status" value="1"/>
</dbReference>
<dbReference type="FunFam" id="3.30.420.150:FF:000006">
    <property type="entry name" value="Ppx/GppA family phosphatase"/>
    <property type="match status" value="1"/>
</dbReference>
<protein>
    <recommendedName>
        <fullName evidence="4">Ppx/GppA phosphatase N-terminal domain-containing protein</fullName>
    </recommendedName>
</protein>
<dbReference type="STRING" id="679197.HMPREF9336_04374"/>
<evidence type="ECO:0000313" key="6">
    <source>
        <dbReference type="Proteomes" id="UP000004816"/>
    </source>
</evidence>